<dbReference type="EMBL" id="CP012747">
    <property type="protein sequence ID" value="ALL68702.1"/>
    <property type="molecule type" value="Genomic_DNA"/>
</dbReference>
<gene>
    <name evidence="1" type="ORF">K788_00001400</name>
</gene>
<evidence type="ECO:0000313" key="1">
    <source>
        <dbReference type="EMBL" id="ALL68702.1"/>
    </source>
</evidence>
<name>A0A0P0RIV4_9BURK</name>
<accession>A0A0P0RIV4</accession>
<organism evidence="1 2">
    <name type="scientific">Paraburkholderia caribensis MBA4</name>
    <dbReference type="NCBI Taxonomy" id="1323664"/>
    <lineage>
        <taxon>Bacteria</taxon>
        <taxon>Pseudomonadati</taxon>
        <taxon>Pseudomonadota</taxon>
        <taxon>Betaproteobacteria</taxon>
        <taxon>Burkholderiales</taxon>
        <taxon>Burkholderiaceae</taxon>
        <taxon>Paraburkholderia</taxon>
    </lineage>
</organism>
<sequence length="109" mass="12052">MTLAFRPGMGVCAYIIDGLYRYLKEHRGEEPAELVLHPEHKRMLCDELQLRHRGAQYDGCEFNGIRCSKPRAAAPPGWSPMTVSAGNCSPIIRAVGNVRSVPQRVCTAA</sequence>
<proteinExistence type="predicted"/>
<protein>
    <submittedName>
        <fullName evidence="1">Uncharacterized protein</fullName>
    </submittedName>
</protein>
<dbReference type="Proteomes" id="UP000019146">
    <property type="component" value="Chromosome 2"/>
</dbReference>
<reference evidence="1 2" key="1">
    <citation type="journal article" date="2014" name="Genome Announc.">
        <title>Draft Genome Sequence of the Haloacid-Degrading Burkholderia caribensis Strain MBA4.</title>
        <authorList>
            <person name="Pan Y."/>
            <person name="Kong K.F."/>
            <person name="Tsang J.S."/>
        </authorList>
    </citation>
    <scope>NUCLEOTIDE SEQUENCE [LARGE SCALE GENOMIC DNA]</scope>
    <source>
        <strain evidence="1 2">MBA4</strain>
    </source>
</reference>
<evidence type="ECO:0000313" key="2">
    <source>
        <dbReference type="Proteomes" id="UP000019146"/>
    </source>
</evidence>
<dbReference type="AlphaFoldDB" id="A0A0P0RIV4"/>
<dbReference type="KEGG" id="bcai:K788_00001400"/>